<evidence type="ECO:0000313" key="8">
    <source>
        <dbReference type="EMBL" id="UYU69115.1"/>
    </source>
</evidence>
<evidence type="ECO:0000313" key="7">
    <source>
        <dbReference type="EMBL" id="MDC2234706.1"/>
    </source>
</evidence>
<feature type="active site" description="Proton acceptor" evidence="5">
    <location>
        <position position="21"/>
    </location>
</feature>
<evidence type="ECO:0000256" key="5">
    <source>
        <dbReference type="PIRSR" id="PIRSR026534-1"/>
    </source>
</evidence>
<keyword evidence="3" id="KW-0378">Hydrolase</keyword>
<evidence type="ECO:0000313" key="10">
    <source>
        <dbReference type="Proteomes" id="UP001156216"/>
    </source>
</evidence>
<evidence type="ECO:0000256" key="6">
    <source>
        <dbReference type="PIRSR" id="PIRSR026534-3"/>
    </source>
</evidence>
<sequence>MATPVRAKTYANPVINFSLPDPTIIKGDDEYYYLYATESIKNVPIHRSRDLVNWYYVGTAFTDATRPNFEPKGRIWAPDINKIGDKYVMYYSMSTWGGEWTCGIGIATADKPEGPFTDLGKLFRSNEINIQNCIDPFYIEDNGKKYLFWGSFHGIYGTELTDDGLSLKKGAPIEQIAGTAYEGTYIHKRDGYYYLFASIGRCCEGLKSTYTTVVGRSKNLFGPYVDKKGRSMSDNHHEILIQKNKAFVGPGHNSELVTDKKGNDWMFYHAVSVANPEGRVLMMDRVQWKGGWPFVKGAVPSLETAAPDFR</sequence>
<name>A0AA46UFV3_BACT4</name>
<evidence type="ECO:0000313" key="9">
    <source>
        <dbReference type="EMBL" id="UYU74112.1"/>
    </source>
</evidence>
<gene>
    <name evidence="9" type="ORF">KQP59_17765</name>
    <name evidence="8" type="ORF">KQP68_08010</name>
    <name evidence="7" type="ORF">PO127_02940</name>
</gene>
<dbReference type="GeneID" id="71773971"/>
<protein>
    <submittedName>
        <fullName evidence="9">Family 43 glycosylhydrolase</fullName>
    </submittedName>
</protein>
<dbReference type="Proteomes" id="UP001217776">
    <property type="component" value="Unassembled WGS sequence"/>
</dbReference>
<feature type="active site" description="Proton donor" evidence="5">
    <location>
        <position position="182"/>
    </location>
</feature>
<organism evidence="9 10">
    <name type="scientific">Bacteroides thetaiotaomicron</name>
    <dbReference type="NCBI Taxonomy" id="818"/>
    <lineage>
        <taxon>Bacteria</taxon>
        <taxon>Pseudomonadati</taxon>
        <taxon>Bacteroidota</taxon>
        <taxon>Bacteroidia</taxon>
        <taxon>Bacteroidales</taxon>
        <taxon>Bacteroidaceae</taxon>
        <taxon>Bacteroides</taxon>
    </lineage>
</organism>
<dbReference type="RefSeq" id="WP_224200667.1">
    <property type="nucleotide sequence ID" value="NZ_AP022660.1"/>
</dbReference>
<dbReference type="Pfam" id="PF04616">
    <property type="entry name" value="Glyco_hydro_43"/>
    <property type="match status" value="1"/>
</dbReference>
<evidence type="ECO:0000313" key="11">
    <source>
        <dbReference type="Proteomes" id="UP001156218"/>
    </source>
</evidence>
<dbReference type="PANTHER" id="PTHR43301">
    <property type="entry name" value="ARABINAN ENDO-1,5-ALPHA-L-ARABINOSIDASE"/>
    <property type="match status" value="1"/>
</dbReference>
<evidence type="ECO:0000256" key="4">
    <source>
        <dbReference type="ARBA" id="ARBA00023295"/>
    </source>
</evidence>
<evidence type="ECO:0000256" key="1">
    <source>
        <dbReference type="ARBA" id="ARBA00004834"/>
    </source>
</evidence>
<evidence type="ECO:0000256" key="3">
    <source>
        <dbReference type="ARBA" id="ARBA00022801"/>
    </source>
</evidence>
<dbReference type="InterPro" id="IPR050727">
    <property type="entry name" value="GH43_arabinanases"/>
</dbReference>
<reference evidence="7" key="2">
    <citation type="submission" date="2022-10" db="EMBL/GenBank/DDBJ databases">
        <title>Human gut microbiome strain richness.</title>
        <authorList>
            <person name="Chen-Liaw A."/>
        </authorList>
    </citation>
    <scope>NUCLEOTIDE SEQUENCE</scope>
    <source>
        <strain evidence="7">1001283st1_A3_1001283B150304_161114</strain>
    </source>
</reference>
<dbReference type="Gene3D" id="2.115.10.20">
    <property type="entry name" value="Glycosyl hydrolase domain, family 43"/>
    <property type="match status" value="1"/>
</dbReference>
<dbReference type="PANTHER" id="PTHR43301:SF3">
    <property type="entry name" value="ARABINAN ENDO-1,5-ALPHA-L-ARABINOSIDASE A-RELATED"/>
    <property type="match status" value="1"/>
</dbReference>
<keyword evidence="4" id="KW-0326">Glycosidase</keyword>
<proteinExistence type="inferred from homology"/>
<feature type="site" description="Important for substrate recognition" evidence="6">
    <location>
        <position position="252"/>
    </location>
</feature>
<feature type="site" description="Important for catalytic activity, responsible for pKa modulation of the active site Glu and correct orientation of both the proton donor and substrate" evidence="6">
    <location>
        <position position="135"/>
    </location>
</feature>
<dbReference type="EMBL" id="JAQNVG010000003">
    <property type="protein sequence ID" value="MDC2234706.1"/>
    <property type="molecule type" value="Genomic_DNA"/>
</dbReference>
<evidence type="ECO:0000256" key="2">
    <source>
        <dbReference type="ARBA" id="ARBA00009865"/>
    </source>
</evidence>
<dbReference type="Proteomes" id="UP001156218">
    <property type="component" value="Chromosome"/>
</dbReference>
<dbReference type="EMBL" id="CP083680">
    <property type="protein sequence ID" value="UYU69115.1"/>
    <property type="molecule type" value="Genomic_DNA"/>
</dbReference>
<dbReference type="GO" id="GO:0046558">
    <property type="term" value="F:arabinan endo-1,5-alpha-L-arabinosidase activity"/>
    <property type="evidence" value="ECO:0007669"/>
    <property type="project" value="InterPro"/>
</dbReference>
<dbReference type="GO" id="GO:0005975">
    <property type="term" value="P:carbohydrate metabolic process"/>
    <property type="evidence" value="ECO:0007669"/>
    <property type="project" value="InterPro"/>
</dbReference>
<dbReference type="InterPro" id="IPR023296">
    <property type="entry name" value="Glyco_hydro_beta-prop_sf"/>
</dbReference>
<comment type="similarity">
    <text evidence="2">Belongs to the glycosyl hydrolase 43 family.</text>
</comment>
<dbReference type="InterPro" id="IPR006710">
    <property type="entry name" value="Glyco_hydro_43"/>
</dbReference>
<dbReference type="InterPro" id="IPR016840">
    <property type="entry name" value="Glyco_hydro_43_endo_a_Ara-ase"/>
</dbReference>
<dbReference type="SUPFAM" id="SSF75005">
    <property type="entry name" value="Arabinanase/levansucrase/invertase"/>
    <property type="match status" value="1"/>
</dbReference>
<dbReference type="PIRSF" id="PIRSF026534">
    <property type="entry name" value="Endo_alpha-L-arabinosidase"/>
    <property type="match status" value="1"/>
</dbReference>
<comment type="pathway">
    <text evidence="1">Glycan metabolism; L-arabinan degradation.</text>
</comment>
<dbReference type="CDD" id="cd18616">
    <property type="entry name" value="GH43_ABN-like"/>
    <property type="match status" value="1"/>
</dbReference>
<reference evidence="9 11" key="1">
    <citation type="submission" date="2021-06" db="EMBL/GenBank/DDBJ databases">
        <title>Interrogation of the integrated mobile genetic elements in gut-associated Bacteroides with a consensus prediction approach.</title>
        <authorList>
            <person name="Campbell D.E."/>
            <person name="Leigh J.R."/>
            <person name="Kim T."/>
            <person name="England W."/>
            <person name="Whitaker R.J."/>
            <person name="Degnan P.H."/>
        </authorList>
    </citation>
    <scope>NUCLEOTIDE SEQUENCE</scope>
    <source>
        <strain evidence="9">VPI-BTDOT2</strain>
        <strain evidence="8 11">WAL8669</strain>
    </source>
</reference>
<dbReference type="AlphaFoldDB" id="A0AA46UFV3"/>
<accession>A0AA46UFV3</accession>
<dbReference type="Proteomes" id="UP001156216">
    <property type="component" value="Chromosome"/>
</dbReference>
<dbReference type="EMBL" id="CP083681">
    <property type="protein sequence ID" value="UYU74112.1"/>
    <property type="molecule type" value="Genomic_DNA"/>
</dbReference>